<organism evidence="2 3">
    <name type="scientific">Phytophthora aleatoria</name>
    <dbReference type="NCBI Taxonomy" id="2496075"/>
    <lineage>
        <taxon>Eukaryota</taxon>
        <taxon>Sar</taxon>
        <taxon>Stramenopiles</taxon>
        <taxon>Oomycota</taxon>
        <taxon>Peronosporomycetes</taxon>
        <taxon>Peronosporales</taxon>
        <taxon>Peronosporaceae</taxon>
        <taxon>Phytophthora</taxon>
    </lineage>
</organism>
<dbReference type="Proteomes" id="UP000709295">
    <property type="component" value="Unassembled WGS sequence"/>
</dbReference>
<proteinExistence type="predicted"/>
<comment type="caution">
    <text evidence="2">The sequence shown here is derived from an EMBL/GenBank/DDBJ whole genome shotgun (WGS) entry which is preliminary data.</text>
</comment>
<dbReference type="EMBL" id="JAENGY010000428">
    <property type="protein sequence ID" value="KAG6963183.1"/>
    <property type="molecule type" value="Genomic_DNA"/>
</dbReference>
<dbReference type="AlphaFoldDB" id="A0A8J5M7I1"/>
<name>A0A8J5M7I1_9STRA</name>
<keyword evidence="3" id="KW-1185">Reference proteome</keyword>
<sequence length="162" mass="18096">MSLSSTIPTTQTQLPCGIVRLVKIKYQSRQVRGQAIALKYAERIQVARNCLSYTIAAIVDQSADSPDSDGIDSGIDIPTFVSTGQGRLNLLQDIERCILRVGQPLRQFTHNDDDNSAYSSDRSTKAADIRHVQRHIDKTTRELLELAMRISGKSRKHSTNDR</sequence>
<protein>
    <submittedName>
        <fullName evidence="2">Uncharacterized protein</fullName>
    </submittedName>
</protein>
<accession>A0A8J5M7I1</accession>
<evidence type="ECO:0000313" key="3">
    <source>
        <dbReference type="Proteomes" id="UP000709295"/>
    </source>
</evidence>
<evidence type="ECO:0000313" key="2">
    <source>
        <dbReference type="EMBL" id="KAG6963183.1"/>
    </source>
</evidence>
<reference evidence="2" key="1">
    <citation type="submission" date="2021-01" db="EMBL/GenBank/DDBJ databases">
        <title>Phytophthora aleatoria, a newly-described species from Pinus radiata is distinct from Phytophthora cactorum isolates based on comparative genomics.</title>
        <authorList>
            <person name="Mcdougal R."/>
            <person name="Panda P."/>
            <person name="Williams N."/>
            <person name="Studholme D.J."/>
        </authorList>
    </citation>
    <scope>NUCLEOTIDE SEQUENCE</scope>
    <source>
        <strain evidence="2">NZFS 4037</strain>
    </source>
</reference>
<evidence type="ECO:0000256" key="1">
    <source>
        <dbReference type="SAM" id="MobiDB-lite"/>
    </source>
</evidence>
<gene>
    <name evidence="2" type="ORF">JG688_00008267</name>
</gene>
<feature type="region of interest" description="Disordered" evidence="1">
    <location>
        <begin position="109"/>
        <end position="128"/>
    </location>
</feature>